<reference evidence="2" key="1">
    <citation type="submission" date="2010-02" db="EMBL/GenBank/DDBJ databases">
        <title>Complete sequence of Desulfurivibrio alkaliphilus AHT2.</title>
        <authorList>
            <consortium name="US DOE Joint Genome Institute"/>
            <person name="Pitluck S."/>
            <person name="Chertkov O."/>
            <person name="Detter J.C."/>
            <person name="Han C."/>
            <person name="Tapia R."/>
            <person name="Larimer F."/>
            <person name="Land M."/>
            <person name="Hauser L."/>
            <person name="Kyrpides N."/>
            <person name="Mikhailova N."/>
            <person name="Sorokin D.Y."/>
            <person name="Muyzer G."/>
            <person name="Woyke T."/>
        </authorList>
    </citation>
    <scope>NUCLEOTIDE SEQUENCE [LARGE SCALE GENOMIC DNA]</scope>
    <source>
        <strain evidence="2">DSM 19089 / UNIQEM U267 / AHT2</strain>
    </source>
</reference>
<evidence type="ECO:0000313" key="1">
    <source>
        <dbReference type="EMBL" id="ADH85712.1"/>
    </source>
</evidence>
<organism evidence="1 2">
    <name type="scientific">Desulfurivibrio alkaliphilus (strain DSM 19089 / UNIQEM U267 / AHT2)</name>
    <dbReference type="NCBI Taxonomy" id="589865"/>
    <lineage>
        <taxon>Bacteria</taxon>
        <taxon>Pseudomonadati</taxon>
        <taxon>Thermodesulfobacteriota</taxon>
        <taxon>Desulfobulbia</taxon>
        <taxon>Desulfobulbales</taxon>
        <taxon>Desulfobulbaceae</taxon>
        <taxon>Desulfurivibrio</taxon>
    </lineage>
</organism>
<dbReference type="AlphaFoldDB" id="D6Z2D7"/>
<dbReference type="HOGENOM" id="CLU_2989200_0_0_7"/>
<dbReference type="KEGG" id="dak:DaAHT2_1012"/>
<dbReference type="Proteomes" id="UP000001508">
    <property type="component" value="Chromosome"/>
</dbReference>
<sequence>MFIGTLIILTIGQMSLSQQCLYINFRLDILCHPPLPTQRAKNYNNASSLLLHIDKLT</sequence>
<evidence type="ECO:0000313" key="2">
    <source>
        <dbReference type="Proteomes" id="UP000001508"/>
    </source>
</evidence>
<keyword evidence="2" id="KW-1185">Reference proteome</keyword>
<dbReference type="EMBL" id="CP001940">
    <property type="protein sequence ID" value="ADH85712.1"/>
    <property type="molecule type" value="Genomic_DNA"/>
</dbReference>
<gene>
    <name evidence="1" type="ordered locus">DaAHT2_1012</name>
</gene>
<protein>
    <submittedName>
        <fullName evidence="1">Uncharacterized protein</fullName>
    </submittedName>
</protein>
<proteinExistence type="predicted"/>
<dbReference type="InParanoid" id="D6Z2D7"/>
<name>D6Z2D7_DESAT</name>
<accession>D6Z2D7</accession>